<organism evidence="1 2">
    <name type="scientific">Panagrolaimus sp. JU765</name>
    <dbReference type="NCBI Taxonomy" id="591449"/>
    <lineage>
        <taxon>Eukaryota</taxon>
        <taxon>Metazoa</taxon>
        <taxon>Ecdysozoa</taxon>
        <taxon>Nematoda</taxon>
        <taxon>Chromadorea</taxon>
        <taxon>Rhabditida</taxon>
        <taxon>Tylenchina</taxon>
        <taxon>Panagrolaimomorpha</taxon>
        <taxon>Panagrolaimoidea</taxon>
        <taxon>Panagrolaimidae</taxon>
        <taxon>Panagrolaimus</taxon>
    </lineage>
</organism>
<reference evidence="2" key="1">
    <citation type="submission" date="2022-11" db="UniProtKB">
        <authorList>
            <consortium name="WormBaseParasite"/>
        </authorList>
    </citation>
    <scope>IDENTIFICATION</scope>
</reference>
<evidence type="ECO:0000313" key="1">
    <source>
        <dbReference type="Proteomes" id="UP000887576"/>
    </source>
</evidence>
<name>A0AC34RK37_9BILA</name>
<sequence length="167" mass="18455">MVHGCVVKGDGNMTVMLIGNSYAEKISQGIVKIMDGKFKTIHLVYKPYCSVFPGLSGDGKGGCDIFENLTVQSVKLVQPDILFISSNYRFHIFPAIQEPITNDTANFDNATILIQSALDIYSNFTDHIIIIEPQAVFNHPIAYHLAKSLAGYEDIHQLDYSIGVCLN</sequence>
<evidence type="ECO:0000313" key="2">
    <source>
        <dbReference type="WBParaSite" id="JU765_v2.g7739.t1"/>
    </source>
</evidence>
<accession>A0AC34RK37</accession>
<dbReference type="Proteomes" id="UP000887576">
    <property type="component" value="Unplaced"/>
</dbReference>
<protein>
    <submittedName>
        <fullName evidence="2">SGNH domain-containing protein</fullName>
    </submittedName>
</protein>
<proteinExistence type="predicted"/>
<dbReference type="WBParaSite" id="JU765_v2.g7739.t1">
    <property type="protein sequence ID" value="JU765_v2.g7739.t1"/>
    <property type="gene ID" value="JU765_v2.g7739"/>
</dbReference>